<protein>
    <submittedName>
        <fullName evidence="1">Uncharacterized protein DUF2690</fullName>
    </submittedName>
</protein>
<reference evidence="1 2" key="1">
    <citation type="submission" date="2019-06" db="EMBL/GenBank/DDBJ databases">
        <title>Sequencing the genomes of 1000 actinobacteria strains.</title>
        <authorList>
            <person name="Klenk H.-P."/>
        </authorList>
    </citation>
    <scope>NUCLEOTIDE SEQUENCE [LARGE SCALE GENOMIC DNA]</scope>
    <source>
        <strain evidence="1 2">DSM 41649</strain>
    </source>
</reference>
<evidence type="ECO:0000313" key="1">
    <source>
        <dbReference type="EMBL" id="TWE18146.1"/>
    </source>
</evidence>
<accession>A0A561ERA6</accession>
<proteinExistence type="predicted"/>
<dbReference type="Proteomes" id="UP000318416">
    <property type="component" value="Unassembled WGS sequence"/>
</dbReference>
<evidence type="ECO:0000313" key="2">
    <source>
        <dbReference type="Proteomes" id="UP000318416"/>
    </source>
</evidence>
<comment type="caution">
    <text evidence="1">The sequence shown here is derived from an EMBL/GenBank/DDBJ whole genome shotgun (WGS) entry which is preliminary data.</text>
</comment>
<keyword evidence="2" id="KW-1185">Reference proteome</keyword>
<dbReference type="EMBL" id="VIVR01000001">
    <property type="protein sequence ID" value="TWE18146.1"/>
    <property type="molecule type" value="Genomic_DNA"/>
</dbReference>
<dbReference type="InterPro" id="IPR021224">
    <property type="entry name" value="DUF2690"/>
</dbReference>
<gene>
    <name evidence="1" type="ORF">FB465_3195</name>
</gene>
<dbReference type="AlphaFoldDB" id="A0A561ERA6"/>
<name>A0A561ERA6_9ACTN</name>
<dbReference type="Pfam" id="PF10901">
    <property type="entry name" value="DUF2690"/>
    <property type="match status" value="1"/>
</dbReference>
<sequence length="117" mass="13336">MSPCRSACDGQDPSSYVHYGQTCAADAQTIDTHYVQGRTVQLRYSNRCETSWARVYGADFPDVIRVQNIDTYQIQNRELRQGEHEAWTPMVDDSGSRSKACWWVGWATNNNECTSAY</sequence>
<organism evidence="1 2">
    <name type="scientific">Kitasatospora atroaurantiaca</name>
    <dbReference type="NCBI Taxonomy" id="285545"/>
    <lineage>
        <taxon>Bacteria</taxon>
        <taxon>Bacillati</taxon>
        <taxon>Actinomycetota</taxon>
        <taxon>Actinomycetes</taxon>
        <taxon>Kitasatosporales</taxon>
        <taxon>Streptomycetaceae</taxon>
        <taxon>Kitasatospora</taxon>
    </lineage>
</organism>